<sequence>MERKEELSVLYYIMNQMAMNFRYQFSKRIEENDCLTPRIMQAMLSDKDGDLAETMGDYAMEPFIKKMSSFELLEVFAPKLLIYFNVRSIPLPIYYSLNDLLVDIELYLGSD</sequence>
<proteinExistence type="predicted"/>
<reference evidence="1" key="1">
    <citation type="journal article" date="2020" name="Nature">
        <title>Giant virus diversity and host interactions through global metagenomics.</title>
        <authorList>
            <person name="Schulz F."/>
            <person name="Roux S."/>
            <person name="Paez-Espino D."/>
            <person name="Jungbluth S."/>
            <person name="Walsh D.A."/>
            <person name="Denef V.J."/>
            <person name="McMahon K.D."/>
            <person name="Konstantinidis K.T."/>
            <person name="Eloe-Fadrosh E.A."/>
            <person name="Kyrpides N.C."/>
            <person name="Woyke T."/>
        </authorList>
    </citation>
    <scope>NUCLEOTIDE SEQUENCE</scope>
    <source>
        <strain evidence="1">GVMAG-M-3300021964-36</strain>
    </source>
</reference>
<organism evidence="1">
    <name type="scientific">viral metagenome</name>
    <dbReference type="NCBI Taxonomy" id="1070528"/>
    <lineage>
        <taxon>unclassified sequences</taxon>
        <taxon>metagenomes</taxon>
        <taxon>organismal metagenomes</taxon>
    </lineage>
</organism>
<dbReference type="EMBL" id="MN739483">
    <property type="protein sequence ID" value="QHT07581.1"/>
    <property type="molecule type" value="Genomic_DNA"/>
</dbReference>
<name>A0A6C0CSZ8_9ZZZZ</name>
<evidence type="ECO:0000313" key="1">
    <source>
        <dbReference type="EMBL" id="QHT07581.1"/>
    </source>
</evidence>
<dbReference type="AlphaFoldDB" id="A0A6C0CSZ8"/>
<accession>A0A6C0CSZ8</accession>
<protein>
    <submittedName>
        <fullName evidence="1">Uncharacterized protein</fullName>
    </submittedName>
</protein>